<keyword evidence="1" id="KW-0547">Nucleotide-binding</keyword>
<dbReference type="GO" id="GO:0000725">
    <property type="term" value="P:recombinational repair"/>
    <property type="evidence" value="ECO:0007669"/>
    <property type="project" value="TreeGrafter"/>
</dbReference>
<dbReference type="InterPro" id="IPR000212">
    <property type="entry name" value="DNA_helicase_UvrD/REP"/>
</dbReference>
<proteinExistence type="predicted"/>
<accession>A0A8H4LLR0</accession>
<dbReference type="PANTHER" id="PTHR11070">
    <property type="entry name" value="UVRD / RECB / PCRA DNA HELICASE FAMILY MEMBER"/>
    <property type="match status" value="1"/>
</dbReference>
<feature type="region of interest" description="Disordered" evidence="5">
    <location>
        <begin position="495"/>
        <end position="515"/>
    </location>
</feature>
<dbReference type="GO" id="GO:0003677">
    <property type="term" value="F:DNA binding"/>
    <property type="evidence" value="ECO:0007669"/>
    <property type="project" value="InterPro"/>
</dbReference>
<evidence type="ECO:0000256" key="5">
    <source>
        <dbReference type="SAM" id="MobiDB-lite"/>
    </source>
</evidence>
<dbReference type="InterPro" id="IPR011604">
    <property type="entry name" value="PDDEXK-like_dom_sf"/>
</dbReference>
<reference evidence="7 8" key="1">
    <citation type="submission" date="2020-01" db="EMBL/GenBank/DDBJ databases">
        <title>Identification and distribution of gene clusters putatively required for synthesis of sphingolipid metabolism inhibitors in phylogenetically diverse species of the filamentous fungus Fusarium.</title>
        <authorList>
            <person name="Kim H.-S."/>
            <person name="Busman M."/>
            <person name="Brown D.W."/>
            <person name="Divon H."/>
            <person name="Uhlig S."/>
            <person name="Proctor R.H."/>
        </authorList>
    </citation>
    <scope>NUCLEOTIDE SEQUENCE [LARGE SCALE GENOMIC DNA]</scope>
    <source>
        <strain evidence="7 8">NRRL 20459</strain>
    </source>
</reference>
<feature type="compositionally biased region" description="Low complexity" evidence="5">
    <location>
        <begin position="495"/>
        <end position="504"/>
    </location>
</feature>
<organism evidence="7 8">
    <name type="scientific">Fusarium albosuccineum</name>
    <dbReference type="NCBI Taxonomy" id="1237068"/>
    <lineage>
        <taxon>Eukaryota</taxon>
        <taxon>Fungi</taxon>
        <taxon>Dikarya</taxon>
        <taxon>Ascomycota</taxon>
        <taxon>Pezizomycotina</taxon>
        <taxon>Sordariomycetes</taxon>
        <taxon>Hypocreomycetidae</taxon>
        <taxon>Hypocreales</taxon>
        <taxon>Nectriaceae</taxon>
        <taxon>Fusarium</taxon>
        <taxon>Fusarium decemcellulare species complex</taxon>
    </lineage>
</organism>
<evidence type="ECO:0000256" key="3">
    <source>
        <dbReference type="ARBA" id="ARBA00022806"/>
    </source>
</evidence>
<dbReference type="Proteomes" id="UP000554235">
    <property type="component" value="Unassembled WGS sequence"/>
</dbReference>
<dbReference type="SUPFAM" id="SSF52540">
    <property type="entry name" value="P-loop containing nucleoside triphosphate hydrolases"/>
    <property type="match status" value="1"/>
</dbReference>
<evidence type="ECO:0000259" key="6">
    <source>
        <dbReference type="Pfam" id="PF00580"/>
    </source>
</evidence>
<dbReference type="GO" id="GO:0005524">
    <property type="term" value="F:ATP binding"/>
    <property type="evidence" value="ECO:0007669"/>
    <property type="project" value="UniProtKB-KW"/>
</dbReference>
<evidence type="ECO:0000256" key="4">
    <source>
        <dbReference type="ARBA" id="ARBA00022840"/>
    </source>
</evidence>
<feature type="domain" description="UvrD-like helicase ATP-binding" evidence="6">
    <location>
        <begin position="23"/>
        <end position="84"/>
    </location>
</feature>
<protein>
    <submittedName>
        <fullName evidence="7">p-loop containing nucleoside triphosphate hydrolase</fullName>
    </submittedName>
</protein>
<dbReference type="Gene3D" id="3.90.320.10">
    <property type="match status" value="1"/>
</dbReference>
<dbReference type="GO" id="GO:0005634">
    <property type="term" value="C:nucleus"/>
    <property type="evidence" value="ECO:0007669"/>
    <property type="project" value="TreeGrafter"/>
</dbReference>
<keyword evidence="8" id="KW-1185">Reference proteome</keyword>
<dbReference type="InterPro" id="IPR014016">
    <property type="entry name" value="UvrD-like_ATP-bd"/>
</dbReference>
<dbReference type="AlphaFoldDB" id="A0A8H4LLR0"/>
<evidence type="ECO:0000256" key="1">
    <source>
        <dbReference type="ARBA" id="ARBA00022741"/>
    </source>
</evidence>
<dbReference type="Gene3D" id="3.40.50.300">
    <property type="entry name" value="P-loop containing nucleotide triphosphate hydrolases"/>
    <property type="match status" value="2"/>
</dbReference>
<dbReference type="GO" id="GO:0016787">
    <property type="term" value="F:hydrolase activity"/>
    <property type="evidence" value="ECO:0007669"/>
    <property type="project" value="UniProtKB-KW"/>
</dbReference>
<gene>
    <name evidence="7" type="ORF">FALBO_2620</name>
</gene>
<keyword evidence="3" id="KW-0347">Helicase</keyword>
<name>A0A8H4LLR0_9HYPO</name>
<dbReference type="Pfam" id="PF00580">
    <property type="entry name" value="UvrD-helicase"/>
    <property type="match status" value="1"/>
</dbReference>
<dbReference type="PANTHER" id="PTHR11070:SF66">
    <property type="entry name" value="UVRD-LIKE HELICASE C-TERMINAL DOMAIN-CONTAINING PROTEIN"/>
    <property type="match status" value="1"/>
</dbReference>
<keyword evidence="4" id="KW-0067">ATP-binding</keyword>
<dbReference type="GO" id="GO:0043138">
    <property type="term" value="F:3'-5' DNA helicase activity"/>
    <property type="evidence" value="ECO:0007669"/>
    <property type="project" value="TreeGrafter"/>
</dbReference>
<dbReference type="EMBL" id="JAADYS010000337">
    <property type="protein sequence ID" value="KAF4470472.1"/>
    <property type="molecule type" value="Genomic_DNA"/>
</dbReference>
<comment type="caution">
    <text evidence="7">The sequence shown here is derived from an EMBL/GenBank/DDBJ whole genome shotgun (WGS) entry which is preliminary data.</text>
</comment>
<evidence type="ECO:0000256" key="2">
    <source>
        <dbReference type="ARBA" id="ARBA00022801"/>
    </source>
</evidence>
<dbReference type="OrthoDB" id="1470711at2759"/>
<keyword evidence="2 7" id="KW-0378">Hydrolase</keyword>
<sequence length="618" mass="69837">MELWEQRRRVLLTKQPPLWDHTPFDIIVLDEFQDCTELIFWLTSCFVLANQGVAEGEAARLVVLGDERQSIYSFHDADSRYLTRAPELLSPITPYPWARTSLSQSFRLSHPQTRFINDVLLGGEPYIVGSKAGPKPIVVRCNPYDSRQLIPELVRLIEIYGAKNTAIIAPRIRNNRPLSRLVNALSKTGVRIDVPRSDEAAPDHKVTRDKLRVSTIHQFKGSERDLIILFGIDSSFFKYIGRDLPDDRCPNEIFVAGTRAAKQLMLIHDESKNLMPFVSMEALYNTSEIVNLTENQADIRPPDAPGRPLEFGLTLPRSTAVQDTARYIPDEVLDDIVNDHLAVRRHSLSLPDIDMETVVESGPGKRFYEAVGDLNGLVVAASCELEVAGTLKTLGIDNDAVINAMPPVESPQHAPWLCRRACEYEAKVSGYQPRNIQMKNHAFDWIKPTELAKARKRCSKELTHSATDFTFEVRVEEEFVVDGQTTQIQGQIDVVGVSSSSDNNDGGGNDDGDDDRKTARIIWEIKFVSQLSNLHVVQACVYAYLLASESGKMPRIILYNVRNGEKWEITPLNGREGLRRMIETILRHKYTAKGEMEDKEFSDMCAKTMREVQEICWL</sequence>
<dbReference type="InterPro" id="IPR027417">
    <property type="entry name" value="P-loop_NTPase"/>
</dbReference>
<evidence type="ECO:0000313" key="8">
    <source>
        <dbReference type="Proteomes" id="UP000554235"/>
    </source>
</evidence>
<evidence type="ECO:0000313" key="7">
    <source>
        <dbReference type="EMBL" id="KAF4470472.1"/>
    </source>
</evidence>